<organism evidence="1">
    <name type="scientific">Anguilla anguilla</name>
    <name type="common">European freshwater eel</name>
    <name type="synonym">Muraena anguilla</name>
    <dbReference type="NCBI Taxonomy" id="7936"/>
    <lineage>
        <taxon>Eukaryota</taxon>
        <taxon>Metazoa</taxon>
        <taxon>Chordata</taxon>
        <taxon>Craniata</taxon>
        <taxon>Vertebrata</taxon>
        <taxon>Euteleostomi</taxon>
        <taxon>Actinopterygii</taxon>
        <taxon>Neopterygii</taxon>
        <taxon>Teleostei</taxon>
        <taxon>Anguilliformes</taxon>
        <taxon>Anguillidae</taxon>
        <taxon>Anguilla</taxon>
    </lineage>
</organism>
<proteinExistence type="predicted"/>
<evidence type="ECO:0000313" key="1">
    <source>
        <dbReference type="EMBL" id="JAH08872.1"/>
    </source>
</evidence>
<protein>
    <submittedName>
        <fullName evidence="1">Uncharacterized protein</fullName>
    </submittedName>
</protein>
<sequence length="19" mass="2032">MSAIFAPLAINCHICAVEE</sequence>
<dbReference type="AlphaFoldDB" id="A0A0E9PX78"/>
<reference evidence="1" key="1">
    <citation type="submission" date="2014-11" db="EMBL/GenBank/DDBJ databases">
        <authorList>
            <person name="Amaro Gonzalez C."/>
        </authorList>
    </citation>
    <scope>NUCLEOTIDE SEQUENCE</scope>
</reference>
<dbReference type="EMBL" id="GBXM01099705">
    <property type="protein sequence ID" value="JAH08872.1"/>
    <property type="molecule type" value="Transcribed_RNA"/>
</dbReference>
<reference evidence="1" key="2">
    <citation type="journal article" date="2015" name="Fish Shellfish Immunol.">
        <title>Early steps in the European eel (Anguilla anguilla)-Vibrio vulnificus interaction in the gills: Role of the RtxA13 toxin.</title>
        <authorList>
            <person name="Callol A."/>
            <person name="Pajuelo D."/>
            <person name="Ebbesson L."/>
            <person name="Teles M."/>
            <person name="MacKenzie S."/>
            <person name="Amaro C."/>
        </authorList>
    </citation>
    <scope>NUCLEOTIDE SEQUENCE</scope>
</reference>
<accession>A0A0E9PX78</accession>
<name>A0A0E9PX78_ANGAN</name>